<sequence length="86" mass="9121">VKQGLNRELAYKLAAQTMVGSGKMVLQTGTHPGALKDSVCSPGGSTIAGIYTLEQRGLRGIMMEAVDATILQCREMGEAKYCTGKE</sequence>
<dbReference type="InterPro" id="IPR008927">
    <property type="entry name" value="6-PGluconate_DH-like_C_sf"/>
</dbReference>
<feature type="non-terminal residue" evidence="5">
    <location>
        <position position="1"/>
    </location>
</feature>
<dbReference type="PANTHER" id="PTHR11645:SF62">
    <property type="entry name" value="PYRROLINE-5-CARBOXYLATE REDUCTASE"/>
    <property type="match status" value="1"/>
</dbReference>
<keyword evidence="2" id="KW-0521">NADP</keyword>
<evidence type="ECO:0000313" key="6">
    <source>
        <dbReference type="Proteomes" id="UP000595437"/>
    </source>
</evidence>
<dbReference type="Pfam" id="PF14748">
    <property type="entry name" value="P5CR_dimer"/>
    <property type="match status" value="1"/>
</dbReference>
<name>A0A7T8KDI8_CALRO</name>
<dbReference type="InterPro" id="IPR053790">
    <property type="entry name" value="P5CR-like_CS"/>
</dbReference>
<dbReference type="InterPro" id="IPR029036">
    <property type="entry name" value="P5CR_dimer"/>
</dbReference>
<dbReference type="AlphaFoldDB" id="A0A7T8KDI8"/>
<dbReference type="EMBL" id="CP045893">
    <property type="protein sequence ID" value="QQP53909.1"/>
    <property type="molecule type" value="Genomic_DNA"/>
</dbReference>
<dbReference type="PANTHER" id="PTHR11645">
    <property type="entry name" value="PYRROLINE-5-CARBOXYLATE REDUCTASE"/>
    <property type="match status" value="1"/>
</dbReference>
<proteinExistence type="inferred from homology"/>
<keyword evidence="6" id="KW-1185">Reference proteome</keyword>
<dbReference type="Gene3D" id="1.10.3730.10">
    <property type="entry name" value="ProC C-terminal domain-like"/>
    <property type="match status" value="1"/>
</dbReference>
<dbReference type="FunFam" id="1.10.3730.10:FF:000001">
    <property type="entry name" value="Pyrroline-5-carboxylate reductase"/>
    <property type="match status" value="1"/>
</dbReference>
<dbReference type="PROSITE" id="PS00521">
    <property type="entry name" value="P5CR"/>
    <property type="match status" value="1"/>
</dbReference>
<evidence type="ECO:0000256" key="2">
    <source>
        <dbReference type="ARBA" id="ARBA00022857"/>
    </source>
</evidence>
<dbReference type="SUPFAM" id="SSF48179">
    <property type="entry name" value="6-phosphogluconate dehydrogenase C-terminal domain-like"/>
    <property type="match status" value="1"/>
</dbReference>
<evidence type="ECO:0000259" key="4">
    <source>
        <dbReference type="Pfam" id="PF14748"/>
    </source>
</evidence>
<organism evidence="5 6">
    <name type="scientific">Caligus rogercresseyi</name>
    <name type="common">Sea louse</name>
    <dbReference type="NCBI Taxonomy" id="217165"/>
    <lineage>
        <taxon>Eukaryota</taxon>
        <taxon>Metazoa</taxon>
        <taxon>Ecdysozoa</taxon>
        <taxon>Arthropoda</taxon>
        <taxon>Crustacea</taxon>
        <taxon>Multicrustacea</taxon>
        <taxon>Hexanauplia</taxon>
        <taxon>Copepoda</taxon>
        <taxon>Siphonostomatoida</taxon>
        <taxon>Caligidae</taxon>
        <taxon>Caligus</taxon>
    </lineage>
</organism>
<comment type="similarity">
    <text evidence="1">Belongs to the pyrroline-5-carboxylate reductase family.</text>
</comment>
<evidence type="ECO:0000313" key="5">
    <source>
        <dbReference type="EMBL" id="QQP53909.1"/>
    </source>
</evidence>
<dbReference type="GO" id="GO:0004735">
    <property type="term" value="F:pyrroline-5-carboxylate reductase activity"/>
    <property type="evidence" value="ECO:0007669"/>
    <property type="project" value="TreeGrafter"/>
</dbReference>
<keyword evidence="3" id="KW-0560">Oxidoreductase</keyword>
<feature type="domain" description="Pyrroline-5-carboxylate reductase dimerisation" evidence="4">
    <location>
        <begin position="1"/>
        <end position="76"/>
    </location>
</feature>
<evidence type="ECO:0000256" key="3">
    <source>
        <dbReference type="ARBA" id="ARBA00023002"/>
    </source>
</evidence>
<dbReference type="OrthoDB" id="10263291at2759"/>
<accession>A0A7T8KDI8</accession>
<reference evidence="6" key="1">
    <citation type="submission" date="2021-01" db="EMBL/GenBank/DDBJ databases">
        <title>Caligus Genome Assembly.</title>
        <authorList>
            <person name="Gallardo-Escarate C."/>
        </authorList>
    </citation>
    <scope>NUCLEOTIDE SEQUENCE [LARGE SCALE GENOMIC DNA]</scope>
</reference>
<evidence type="ECO:0000256" key="1">
    <source>
        <dbReference type="ARBA" id="ARBA00005525"/>
    </source>
</evidence>
<dbReference type="UniPathway" id="UPA00098">
    <property type="reaction ID" value="UER00361"/>
</dbReference>
<gene>
    <name evidence="5" type="ORF">FKW44_006552</name>
</gene>
<dbReference type="GO" id="GO:0055129">
    <property type="term" value="P:L-proline biosynthetic process"/>
    <property type="evidence" value="ECO:0007669"/>
    <property type="project" value="UniProtKB-UniPathway"/>
</dbReference>
<dbReference type="Proteomes" id="UP000595437">
    <property type="component" value="Chromosome 4"/>
</dbReference>
<protein>
    <submittedName>
        <fullName evidence="5">Pyrroline-5-carboxylate reductase</fullName>
    </submittedName>
</protein>